<accession>A0ABV2WGD6</accession>
<evidence type="ECO:0000256" key="1">
    <source>
        <dbReference type="SAM" id="Phobius"/>
    </source>
</evidence>
<feature type="transmembrane region" description="Helical" evidence="1">
    <location>
        <begin position="83"/>
        <end position="107"/>
    </location>
</feature>
<proteinExistence type="predicted"/>
<keyword evidence="3" id="KW-1185">Reference proteome</keyword>
<organism evidence="2 3">
    <name type="scientific">Streptomyces lavendulocolor</name>
    <dbReference type="NCBI Taxonomy" id="67316"/>
    <lineage>
        <taxon>Bacteria</taxon>
        <taxon>Bacillati</taxon>
        <taxon>Actinomycetota</taxon>
        <taxon>Actinomycetes</taxon>
        <taxon>Kitasatosporales</taxon>
        <taxon>Streptomycetaceae</taxon>
        <taxon>Streptomyces</taxon>
    </lineage>
</organism>
<gene>
    <name evidence="2" type="ORF">ABZ508_34200</name>
</gene>
<sequence length="108" mass="11135">MYLISALTDLVALAPMAPGDPKPPAPAWDAPPKSPPGMETIMPEWVGWAKYFAIGAGILGIIACGIMMMVGRRNRSHLSAEGANGLLWVLGGLSVVTLAAGVVPAIVT</sequence>
<name>A0ABV2WGD6_9ACTN</name>
<keyword evidence="1" id="KW-1133">Transmembrane helix</keyword>
<keyword evidence="1" id="KW-0472">Membrane</keyword>
<dbReference type="EMBL" id="JBEXZR010000058">
    <property type="protein sequence ID" value="MEU0712414.1"/>
    <property type="molecule type" value="Genomic_DNA"/>
</dbReference>
<evidence type="ECO:0000313" key="3">
    <source>
        <dbReference type="Proteomes" id="UP001550378"/>
    </source>
</evidence>
<comment type="caution">
    <text evidence="2">The sequence shown here is derived from an EMBL/GenBank/DDBJ whole genome shotgun (WGS) entry which is preliminary data.</text>
</comment>
<feature type="transmembrane region" description="Helical" evidence="1">
    <location>
        <begin position="48"/>
        <end position="71"/>
    </location>
</feature>
<dbReference type="RefSeq" id="WP_359656368.1">
    <property type="nucleotide sequence ID" value="NZ_JBEXZP010000128.1"/>
</dbReference>
<reference evidence="2 3" key="1">
    <citation type="submission" date="2024-06" db="EMBL/GenBank/DDBJ databases">
        <title>The Natural Products Discovery Center: Release of the First 8490 Sequenced Strains for Exploring Actinobacteria Biosynthetic Diversity.</title>
        <authorList>
            <person name="Kalkreuter E."/>
            <person name="Kautsar S.A."/>
            <person name="Yang D."/>
            <person name="Bader C.D."/>
            <person name="Teijaro C.N."/>
            <person name="Fluegel L."/>
            <person name="Davis C.M."/>
            <person name="Simpson J.R."/>
            <person name="Lauterbach L."/>
            <person name="Steele A.D."/>
            <person name="Gui C."/>
            <person name="Meng S."/>
            <person name="Li G."/>
            <person name="Viehrig K."/>
            <person name="Ye F."/>
            <person name="Su P."/>
            <person name="Kiefer A.F."/>
            <person name="Nichols A."/>
            <person name="Cepeda A.J."/>
            <person name="Yan W."/>
            <person name="Fan B."/>
            <person name="Jiang Y."/>
            <person name="Adhikari A."/>
            <person name="Zheng C.-J."/>
            <person name="Schuster L."/>
            <person name="Cowan T.M."/>
            <person name="Smanski M.J."/>
            <person name="Chevrette M.G."/>
            <person name="De Carvalho L.P.S."/>
            <person name="Shen B."/>
        </authorList>
    </citation>
    <scope>NUCLEOTIDE SEQUENCE [LARGE SCALE GENOMIC DNA]</scope>
    <source>
        <strain evidence="2 3">NPDC006337</strain>
    </source>
</reference>
<protein>
    <recommendedName>
        <fullName evidence="4">Integral membrane protein</fullName>
    </recommendedName>
</protein>
<evidence type="ECO:0008006" key="4">
    <source>
        <dbReference type="Google" id="ProtNLM"/>
    </source>
</evidence>
<keyword evidence="1" id="KW-0812">Transmembrane</keyword>
<dbReference type="Proteomes" id="UP001550378">
    <property type="component" value="Unassembled WGS sequence"/>
</dbReference>
<evidence type="ECO:0000313" key="2">
    <source>
        <dbReference type="EMBL" id="MEU0712414.1"/>
    </source>
</evidence>